<dbReference type="GO" id="GO:0003824">
    <property type="term" value="F:catalytic activity"/>
    <property type="evidence" value="ECO:0007669"/>
    <property type="project" value="InterPro"/>
</dbReference>
<reference evidence="2" key="1">
    <citation type="submission" date="2018-05" db="EMBL/GenBank/DDBJ databases">
        <authorList>
            <person name="Lanie J.A."/>
            <person name="Ng W.-L."/>
            <person name="Kazmierczak K.M."/>
            <person name="Andrzejewski T.M."/>
            <person name="Davidsen T.M."/>
            <person name="Wayne K.J."/>
            <person name="Tettelin H."/>
            <person name="Glass J.I."/>
            <person name="Rusch D."/>
            <person name="Podicherti R."/>
            <person name="Tsui H.-C.T."/>
            <person name="Winkler M.E."/>
        </authorList>
    </citation>
    <scope>NUCLEOTIDE SEQUENCE</scope>
</reference>
<name>A0A381ZJH8_9ZZZZ</name>
<evidence type="ECO:0000259" key="1">
    <source>
        <dbReference type="PROSITE" id="PS51084"/>
    </source>
</evidence>
<proteinExistence type="predicted"/>
<accession>A0A381ZJH8</accession>
<dbReference type="Pfam" id="PF01230">
    <property type="entry name" value="HIT"/>
    <property type="match status" value="1"/>
</dbReference>
<dbReference type="InterPro" id="IPR011146">
    <property type="entry name" value="HIT-like"/>
</dbReference>
<gene>
    <name evidence="2" type="ORF">METZ01_LOCUS141856</name>
</gene>
<evidence type="ECO:0000313" key="2">
    <source>
        <dbReference type="EMBL" id="SVA89002.1"/>
    </source>
</evidence>
<organism evidence="2">
    <name type="scientific">marine metagenome</name>
    <dbReference type="NCBI Taxonomy" id="408172"/>
    <lineage>
        <taxon>unclassified sequences</taxon>
        <taxon>metagenomes</taxon>
        <taxon>ecological metagenomes</taxon>
    </lineage>
</organism>
<dbReference type="InterPro" id="IPR052908">
    <property type="entry name" value="AP-4-A_phosphorylase"/>
</dbReference>
<dbReference type="PROSITE" id="PS51084">
    <property type="entry name" value="HIT_2"/>
    <property type="match status" value="1"/>
</dbReference>
<protein>
    <recommendedName>
        <fullName evidence="1">HIT domain-containing protein</fullName>
    </recommendedName>
</protein>
<dbReference type="SUPFAM" id="SSF54197">
    <property type="entry name" value="HIT-like"/>
    <property type="match status" value="1"/>
</dbReference>
<dbReference type="Gene3D" id="3.30.428.10">
    <property type="entry name" value="HIT-like"/>
    <property type="match status" value="1"/>
</dbReference>
<sequence>MTCHFCETTDLAILERNDYLYAIRDKFPVTELHTLLIPFRHVESYFDLDNAEIDAFNELLLSQKKNLLEQDKNISGFNVGFNSGEDAGQTVMHCHIHLIPRRHGDMENPRGGVRGVIPERRDYLND</sequence>
<dbReference type="PANTHER" id="PTHR42997:SF1">
    <property type="entry name" value="AP-4-A PHOSPHORYLASE"/>
    <property type="match status" value="1"/>
</dbReference>
<dbReference type="InterPro" id="IPR036265">
    <property type="entry name" value="HIT-like_sf"/>
</dbReference>
<feature type="domain" description="HIT" evidence="1">
    <location>
        <begin position="1"/>
        <end position="108"/>
    </location>
</feature>
<dbReference type="PANTHER" id="PTHR42997">
    <property type="entry name" value="HIT FAMILY HYDROLASE"/>
    <property type="match status" value="1"/>
</dbReference>
<dbReference type="AlphaFoldDB" id="A0A381ZJH8"/>
<dbReference type="EMBL" id="UINC01021446">
    <property type="protein sequence ID" value="SVA89002.1"/>
    <property type="molecule type" value="Genomic_DNA"/>
</dbReference>